<reference evidence="2" key="1">
    <citation type="journal article" date="2023" name="bioRxiv">
        <title>Improved chromosome-level genome assembly for marigold (Tagetes erecta).</title>
        <authorList>
            <person name="Jiang F."/>
            <person name="Yuan L."/>
            <person name="Wang S."/>
            <person name="Wang H."/>
            <person name="Xu D."/>
            <person name="Wang A."/>
            <person name="Fan W."/>
        </authorList>
    </citation>
    <scope>NUCLEOTIDE SEQUENCE</scope>
    <source>
        <strain evidence="2">WSJ</strain>
        <tissue evidence="2">Leaf</tissue>
    </source>
</reference>
<dbReference type="Pfam" id="PF02458">
    <property type="entry name" value="Transferase"/>
    <property type="match status" value="1"/>
</dbReference>
<dbReference type="AlphaFoldDB" id="A0AAD8K0L1"/>
<proteinExistence type="inferred from homology"/>
<evidence type="ECO:0000256" key="1">
    <source>
        <dbReference type="ARBA" id="ARBA00009861"/>
    </source>
</evidence>
<dbReference type="EMBL" id="JAUHHV010000009">
    <property type="protein sequence ID" value="KAK1412107.1"/>
    <property type="molecule type" value="Genomic_DNA"/>
</dbReference>
<sequence>MAISTKNFSINVIEKVIVHAQEPWTDHWLPFTNLDLLVPPFDFGFFFCYKKPSHDNFRTTLKDSLSRALALYYPLAGEIMWNADAGENQIRCDNRGVEFTEAVADVELKELNLYNPDESIEGKLTPKKLHGVLAIQVTELKCGGIVIGCMFDHRAADGYSANMFISSWADITRSEPPSMLPSFQRSILKPRSAITYSSSINKVFALYEPPTKQNNITNNKCSDENVLVNRIYYVEGEQLNNIQSLASEDGCKRSKLEAFTSFLWKIIALSIEDSENFNEMCSVALVVDGRSRLSKGDGEEKEKLMASHFGNVLSVPFGSKRSQELKEMSLRDIGTEVHEFLQTTTQKDHFLDLIDWVEERRSQPLVAIAFASKEMAVMVASGTRFHIMDKMDFGWGKLAFGSCHVPFGRNDCYVMTLPSPTNANDWVVYMHLPMKHTSYIESHATHMFKPLNVDYLGI</sequence>
<dbReference type="Gene3D" id="3.30.559.10">
    <property type="entry name" value="Chloramphenicol acetyltransferase-like domain"/>
    <property type="match status" value="2"/>
</dbReference>
<dbReference type="InterPro" id="IPR050317">
    <property type="entry name" value="Plant_Fungal_Acyltransferase"/>
</dbReference>
<accession>A0AAD8K0L1</accession>
<dbReference type="InterPro" id="IPR023213">
    <property type="entry name" value="CAT-like_dom_sf"/>
</dbReference>
<dbReference type="PANTHER" id="PTHR31642">
    <property type="entry name" value="TRICHOTHECENE 3-O-ACETYLTRANSFERASE"/>
    <property type="match status" value="1"/>
</dbReference>
<keyword evidence="3" id="KW-1185">Reference proteome</keyword>
<protein>
    <recommendedName>
        <fullName evidence="4">Transferase, Chloramphenicol acetyltransferase-like domain protein</fullName>
    </recommendedName>
</protein>
<gene>
    <name evidence="2" type="ORF">QVD17_33096</name>
</gene>
<dbReference type="PANTHER" id="PTHR31642:SF254">
    <property type="entry name" value="ALCOHOL O-ACETYLTRANSFERASE"/>
    <property type="match status" value="1"/>
</dbReference>
<comment type="caution">
    <text evidence="2">The sequence shown here is derived from an EMBL/GenBank/DDBJ whole genome shotgun (WGS) entry which is preliminary data.</text>
</comment>
<dbReference type="GO" id="GO:0016747">
    <property type="term" value="F:acyltransferase activity, transferring groups other than amino-acyl groups"/>
    <property type="evidence" value="ECO:0007669"/>
    <property type="project" value="TreeGrafter"/>
</dbReference>
<evidence type="ECO:0008006" key="4">
    <source>
        <dbReference type="Google" id="ProtNLM"/>
    </source>
</evidence>
<evidence type="ECO:0000313" key="2">
    <source>
        <dbReference type="EMBL" id="KAK1412107.1"/>
    </source>
</evidence>
<evidence type="ECO:0000313" key="3">
    <source>
        <dbReference type="Proteomes" id="UP001229421"/>
    </source>
</evidence>
<name>A0AAD8K0L1_TARER</name>
<comment type="similarity">
    <text evidence="1">Belongs to the plant acyltransferase family.</text>
</comment>
<organism evidence="2 3">
    <name type="scientific">Tagetes erecta</name>
    <name type="common">African marigold</name>
    <dbReference type="NCBI Taxonomy" id="13708"/>
    <lineage>
        <taxon>Eukaryota</taxon>
        <taxon>Viridiplantae</taxon>
        <taxon>Streptophyta</taxon>
        <taxon>Embryophyta</taxon>
        <taxon>Tracheophyta</taxon>
        <taxon>Spermatophyta</taxon>
        <taxon>Magnoliopsida</taxon>
        <taxon>eudicotyledons</taxon>
        <taxon>Gunneridae</taxon>
        <taxon>Pentapetalae</taxon>
        <taxon>asterids</taxon>
        <taxon>campanulids</taxon>
        <taxon>Asterales</taxon>
        <taxon>Asteraceae</taxon>
        <taxon>Asteroideae</taxon>
        <taxon>Heliantheae alliance</taxon>
        <taxon>Tageteae</taxon>
        <taxon>Tagetes</taxon>
    </lineage>
</organism>
<dbReference type="Proteomes" id="UP001229421">
    <property type="component" value="Unassembled WGS sequence"/>
</dbReference>